<reference evidence="3 4" key="1">
    <citation type="submission" date="2022-10" db="EMBL/GenBank/DDBJ databases">
        <title>Pararhodobacter sp. nov., isolated from marine algae.</title>
        <authorList>
            <person name="Choi B.J."/>
            <person name="Kim J.M."/>
            <person name="Lee J.K."/>
            <person name="Choi D.G."/>
            <person name="Jeon C.O."/>
        </authorList>
    </citation>
    <scope>NUCLEOTIDE SEQUENCE [LARGE SCALE GENOMIC DNA]</scope>
    <source>
        <strain evidence="3 4">ZQ420</strain>
    </source>
</reference>
<name>A0ABT3GYQ1_9RHOB</name>
<accession>A0ABT3GYQ1</accession>
<evidence type="ECO:0000313" key="4">
    <source>
        <dbReference type="Proteomes" id="UP001208938"/>
    </source>
</evidence>
<dbReference type="Proteomes" id="UP001208938">
    <property type="component" value="Unassembled WGS sequence"/>
</dbReference>
<proteinExistence type="predicted"/>
<gene>
    <name evidence="3" type="ORF">OKW52_10520</name>
</gene>
<feature type="region of interest" description="Disordered" evidence="1">
    <location>
        <begin position="1"/>
        <end position="20"/>
    </location>
</feature>
<protein>
    <submittedName>
        <fullName evidence="3">Hint domain-containing protein</fullName>
    </submittedName>
</protein>
<evidence type="ECO:0000256" key="1">
    <source>
        <dbReference type="SAM" id="MobiDB-lite"/>
    </source>
</evidence>
<feature type="domain" description="Hedgehog/Intein (Hint)" evidence="2">
    <location>
        <begin position="24"/>
        <end position="156"/>
    </location>
</feature>
<dbReference type="RefSeq" id="WP_264505660.1">
    <property type="nucleotide sequence ID" value="NZ_JAPDFL010000001.1"/>
</dbReference>
<organism evidence="3 4">
    <name type="scientific">Pararhodobacter zhoushanensis</name>
    <dbReference type="NCBI Taxonomy" id="2479545"/>
    <lineage>
        <taxon>Bacteria</taxon>
        <taxon>Pseudomonadati</taxon>
        <taxon>Pseudomonadota</taxon>
        <taxon>Alphaproteobacteria</taxon>
        <taxon>Rhodobacterales</taxon>
        <taxon>Paracoccaceae</taxon>
        <taxon>Pararhodobacter</taxon>
    </lineage>
</organism>
<sequence length="170" mass="18135">MLSSITPQLSPLPLATRRSRPTGLVPGTLVRTRDGEMPVEFLLAGDLIETADGLVELRGTSVLAARDVDVVVIEPGAPVAAVGQGRALVVPVDQQVLVSDWRAMILHGQAQMLTPASSLVDDLLVRRETRAAVPLIRLHFDTPQVIRADGIEVASASTRAPVAGVERYLH</sequence>
<evidence type="ECO:0000313" key="3">
    <source>
        <dbReference type="EMBL" id="MCW1932678.1"/>
    </source>
</evidence>
<evidence type="ECO:0000259" key="2">
    <source>
        <dbReference type="Pfam" id="PF13403"/>
    </source>
</evidence>
<comment type="caution">
    <text evidence="3">The sequence shown here is derived from an EMBL/GenBank/DDBJ whole genome shotgun (WGS) entry which is preliminary data.</text>
</comment>
<keyword evidence="4" id="KW-1185">Reference proteome</keyword>
<dbReference type="Pfam" id="PF13403">
    <property type="entry name" value="Hint_2"/>
    <property type="match status" value="1"/>
</dbReference>
<dbReference type="InterPro" id="IPR028992">
    <property type="entry name" value="Hedgehog/Intein_dom"/>
</dbReference>
<dbReference type="EMBL" id="JAPDFL010000001">
    <property type="protein sequence ID" value="MCW1932678.1"/>
    <property type="molecule type" value="Genomic_DNA"/>
</dbReference>